<reference evidence="3 4" key="1">
    <citation type="submission" date="2021-09" db="EMBL/GenBank/DDBJ databases">
        <title>Genomic insights and catalytic innovation underlie evolution of tropane alkaloids biosynthesis.</title>
        <authorList>
            <person name="Wang Y.-J."/>
            <person name="Tian T."/>
            <person name="Huang J.-P."/>
            <person name="Huang S.-X."/>
        </authorList>
    </citation>
    <scope>NUCLEOTIDE SEQUENCE [LARGE SCALE GENOMIC DNA]</scope>
    <source>
        <strain evidence="3">KIB-2018</strain>
        <tissue evidence="3">Leaf</tissue>
    </source>
</reference>
<proteinExistence type="predicted"/>
<gene>
    <name evidence="3" type="ORF">K2173_028352</name>
</gene>
<dbReference type="PANTHER" id="PTHR35317:SF35">
    <property type="entry name" value="DUF4219 DOMAIN-CONTAINING PROTEIN"/>
    <property type="match status" value="1"/>
</dbReference>
<evidence type="ECO:0000313" key="3">
    <source>
        <dbReference type="EMBL" id="KAJ8773175.1"/>
    </source>
</evidence>
<dbReference type="Pfam" id="PF22936">
    <property type="entry name" value="Pol_BBD"/>
    <property type="match status" value="1"/>
</dbReference>
<feature type="compositionally biased region" description="Basic residues" evidence="1">
    <location>
        <begin position="195"/>
        <end position="205"/>
    </location>
</feature>
<dbReference type="InterPro" id="IPR054722">
    <property type="entry name" value="PolX-like_BBD"/>
</dbReference>
<dbReference type="PANTHER" id="PTHR35317">
    <property type="entry name" value="OS04G0629600 PROTEIN"/>
    <property type="match status" value="1"/>
</dbReference>
<protein>
    <recommendedName>
        <fullName evidence="2">Retrovirus-related Pol polyprotein from transposon TNT 1-94-like beta-barrel domain-containing protein</fullName>
    </recommendedName>
</protein>
<evidence type="ECO:0000313" key="4">
    <source>
        <dbReference type="Proteomes" id="UP001159364"/>
    </source>
</evidence>
<evidence type="ECO:0000256" key="1">
    <source>
        <dbReference type="SAM" id="MobiDB-lite"/>
    </source>
</evidence>
<comment type="caution">
    <text evidence="3">The sequence shown here is derived from an EMBL/GenBank/DDBJ whole genome shotgun (WGS) entry which is preliminary data.</text>
</comment>
<dbReference type="EMBL" id="JAIWQS010000002">
    <property type="protein sequence ID" value="KAJ8773175.1"/>
    <property type="molecule type" value="Genomic_DNA"/>
</dbReference>
<accession>A0AAV8U5C2</accession>
<evidence type="ECO:0000259" key="2">
    <source>
        <dbReference type="Pfam" id="PF22936"/>
    </source>
</evidence>
<dbReference type="Proteomes" id="UP001159364">
    <property type="component" value="Linkage Group LG02"/>
</dbReference>
<keyword evidence="4" id="KW-1185">Reference proteome</keyword>
<feature type="domain" description="Retrovirus-related Pol polyprotein from transposon TNT 1-94-like beta-barrel" evidence="2">
    <location>
        <begin position="239"/>
        <end position="315"/>
    </location>
</feature>
<dbReference type="AlphaFoldDB" id="A0AAV8U5C2"/>
<dbReference type="Pfam" id="PF14223">
    <property type="entry name" value="Retrotran_gag_2"/>
    <property type="match status" value="1"/>
</dbReference>
<name>A0AAV8U5C2_9ROSI</name>
<organism evidence="3 4">
    <name type="scientific">Erythroxylum novogranatense</name>
    <dbReference type="NCBI Taxonomy" id="1862640"/>
    <lineage>
        <taxon>Eukaryota</taxon>
        <taxon>Viridiplantae</taxon>
        <taxon>Streptophyta</taxon>
        <taxon>Embryophyta</taxon>
        <taxon>Tracheophyta</taxon>
        <taxon>Spermatophyta</taxon>
        <taxon>Magnoliopsida</taxon>
        <taxon>eudicotyledons</taxon>
        <taxon>Gunneridae</taxon>
        <taxon>Pentapetalae</taxon>
        <taxon>rosids</taxon>
        <taxon>fabids</taxon>
        <taxon>Malpighiales</taxon>
        <taxon>Erythroxylaceae</taxon>
        <taxon>Erythroxylum</taxon>
    </lineage>
</organism>
<sequence length="315" mass="35937">MMTLFRSQDLWDYVEKGFEENKEDETRNKEHVKRDAKALFFIQQAIDESIFSRIAAATTAKQAWAILKTEYQGSSKVITVKLQSLRRDFETSSMKNNESVQEFLARVSSIVGQMRSYGDQITDETVVAKVLRSLSCKFDHVVAAIEESKDLSTFSFDELMGSLQAHEARINQSIMKDEENAFQTKGEAESSNQNRRGRGRGGYRGRGREEASFAEEEEEEEDFLFMTATTAREENTEIWYIDSGCSHHMTRDRSKFKELDETVKSQVRLGDDKQLQIEGKGTAEILVGNQKKLIKDVHFAPCLAHNLLSVGQLME</sequence>
<feature type="region of interest" description="Disordered" evidence="1">
    <location>
        <begin position="182"/>
        <end position="219"/>
    </location>
</feature>